<evidence type="ECO:0000256" key="3">
    <source>
        <dbReference type="ARBA" id="ARBA00022989"/>
    </source>
</evidence>
<dbReference type="PANTHER" id="PTHR10283">
    <property type="entry name" value="SOLUTE CARRIER FAMILY 13 MEMBER"/>
    <property type="match status" value="1"/>
</dbReference>
<dbReference type="HOGENOM" id="CLU_005170_9_1_1"/>
<keyword evidence="7" id="KW-1185">Reference proteome</keyword>
<evidence type="ECO:0000256" key="4">
    <source>
        <dbReference type="ARBA" id="ARBA00023136"/>
    </source>
</evidence>
<dbReference type="eggNOG" id="KOG1281">
    <property type="taxonomic scope" value="Eukaryota"/>
</dbReference>
<reference evidence="6" key="2">
    <citation type="submission" date="2024-10" db="UniProtKB">
        <authorList>
            <consortium name="EnsemblProtists"/>
        </authorList>
    </citation>
    <scope>IDENTIFICATION</scope>
</reference>
<dbReference type="AlphaFoldDB" id="A0A0D3IK80"/>
<accession>A0A0D3IK80</accession>
<dbReference type="PaxDb" id="2903-EOD11665"/>
<evidence type="ECO:0008006" key="8">
    <source>
        <dbReference type="Google" id="ProtNLM"/>
    </source>
</evidence>
<protein>
    <recommendedName>
        <fullName evidence="8">Citrate transporter-like domain-containing protein</fullName>
    </recommendedName>
</protein>
<dbReference type="GeneID" id="17257787"/>
<dbReference type="Pfam" id="PF00939">
    <property type="entry name" value="Na_sulph_symp"/>
    <property type="match status" value="1"/>
</dbReference>
<feature type="transmembrane region" description="Helical" evidence="5">
    <location>
        <begin position="46"/>
        <end position="65"/>
    </location>
</feature>
<keyword evidence="4 5" id="KW-0472">Membrane</keyword>
<dbReference type="InterPro" id="IPR001898">
    <property type="entry name" value="SLC13A/DASS"/>
</dbReference>
<proteinExistence type="predicted"/>
<sequence length="494" mass="51509">IAVMGGFWAFELLPIAVTALLPLFLFPLLGIMPAQAVSQSYFQDKNVLFFGGLVVAAALECVRAHERIALTTLLLFGTRPRQLLLGFMAATAFLSMWMNNTATTAMMMPIAEAVLSSLEETAGACEGSGRASGRRALRESLGKALMLGVAWSANIGGMGTLTGTGPNIVLAGGFATMFPEAPALSFAAWLAFATRLARSSSRAVICLLVAWALLSVRHLPSSDAGYNAKATYALLVEKRRSLGPLSWREAAAAVLSDFSLLALLWVTRQPGFVPGWGSWFDGYATDGTTAALMATLLFALPASPPSTSACCKGLASRMPAAGRRRARLADWPEIEARVPWGVLLLLGGGFALADACRVSGLSDLLSEHLDPLASLPPPLVVLALMALASLATAFASNVATASILLPVVGALAVSQGCHPLLYMAPVVLAVSLAFSLPVSTPPNALAFASGRLSVRDMAPLGALLNVACCAVVFLFLFTTGEVIFGLGSQPAWAA</sequence>
<feature type="transmembrane region" description="Helical" evidence="5">
    <location>
        <begin position="80"/>
        <end position="98"/>
    </location>
</feature>
<evidence type="ECO:0000256" key="1">
    <source>
        <dbReference type="ARBA" id="ARBA00004141"/>
    </source>
</evidence>
<feature type="transmembrane region" description="Helical" evidence="5">
    <location>
        <begin position="458"/>
        <end position="477"/>
    </location>
</feature>
<evidence type="ECO:0000256" key="5">
    <source>
        <dbReference type="SAM" id="Phobius"/>
    </source>
</evidence>
<comment type="subcellular location">
    <subcellularLocation>
        <location evidence="1">Membrane</location>
        <topology evidence="1">Multi-pass membrane protein</topology>
    </subcellularLocation>
</comment>
<feature type="transmembrane region" description="Helical" evidence="5">
    <location>
        <begin position="420"/>
        <end position="438"/>
    </location>
</feature>
<feature type="transmembrane region" description="Helical" evidence="5">
    <location>
        <begin position="380"/>
        <end position="413"/>
    </location>
</feature>
<dbReference type="Proteomes" id="UP000013827">
    <property type="component" value="Unassembled WGS sequence"/>
</dbReference>
<dbReference type="PANTHER" id="PTHR10283:SF82">
    <property type="entry name" value="SOLUTE CARRIER FAMILY 13 MEMBER 2"/>
    <property type="match status" value="1"/>
</dbReference>
<feature type="transmembrane region" description="Helical" evidence="5">
    <location>
        <begin position="12"/>
        <end position="34"/>
    </location>
</feature>
<dbReference type="KEGG" id="ehx:EMIHUDRAFT_41435"/>
<evidence type="ECO:0000313" key="7">
    <source>
        <dbReference type="Proteomes" id="UP000013827"/>
    </source>
</evidence>
<organism evidence="6 7">
    <name type="scientific">Emiliania huxleyi (strain CCMP1516)</name>
    <dbReference type="NCBI Taxonomy" id="280463"/>
    <lineage>
        <taxon>Eukaryota</taxon>
        <taxon>Haptista</taxon>
        <taxon>Haptophyta</taxon>
        <taxon>Prymnesiophyceae</taxon>
        <taxon>Isochrysidales</taxon>
        <taxon>Noelaerhabdaceae</taxon>
        <taxon>Emiliania</taxon>
    </lineage>
</organism>
<dbReference type="GO" id="GO:0005310">
    <property type="term" value="F:dicarboxylic acid transmembrane transporter activity"/>
    <property type="evidence" value="ECO:0007669"/>
    <property type="project" value="UniProtKB-ARBA"/>
</dbReference>
<dbReference type="RefSeq" id="XP_005764094.1">
    <property type="nucleotide sequence ID" value="XM_005764037.1"/>
</dbReference>
<name>A0A0D3IK80_EMIH1</name>
<keyword evidence="3 5" id="KW-1133">Transmembrane helix</keyword>
<keyword evidence="2 5" id="KW-0812">Transmembrane</keyword>
<dbReference type="GO" id="GO:0005886">
    <property type="term" value="C:plasma membrane"/>
    <property type="evidence" value="ECO:0007669"/>
    <property type="project" value="TreeGrafter"/>
</dbReference>
<evidence type="ECO:0000256" key="2">
    <source>
        <dbReference type="ARBA" id="ARBA00022692"/>
    </source>
</evidence>
<evidence type="ECO:0000313" key="6">
    <source>
        <dbReference type="EnsemblProtists" id="EOD11665"/>
    </source>
</evidence>
<dbReference type="EnsemblProtists" id="EOD11665">
    <property type="protein sequence ID" value="EOD11665"/>
    <property type="gene ID" value="EMIHUDRAFT_41435"/>
</dbReference>
<reference evidence="7" key="1">
    <citation type="journal article" date="2013" name="Nature">
        <title>Pan genome of the phytoplankton Emiliania underpins its global distribution.</title>
        <authorList>
            <person name="Read B.A."/>
            <person name="Kegel J."/>
            <person name="Klute M.J."/>
            <person name="Kuo A."/>
            <person name="Lefebvre S.C."/>
            <person name="Maumus F."/>
            <person name="Mayer C."/>
            <person name="Miller J."/>
            <person name="Monier A."/>
            <person name="Salamov A."/>
            <person name="Young J."/>
            <person name="Aguilar M."/>
            <person name="Claverie J.M."/>
            <person name="Frickenhaus S."/>
            <person name="Gonzalez K."/>
            <person name="Herman E.K."/>
            <person name="Lin Y.C."/>
            <person name="Napier J."/>
            <person name="Ogata H."/>
            <person name="Sarno A.F."/>
            <person name="Shmutz J."/>
            <person name="Schroeder D."/>
            <person name="de Vargas C."/>
            <person name="Verret F."/>
            <person name="von Dassow P."/>
            <person name="Valentin K."/>
            <person name="Van de Peer Y."/>
            <person name="Wheeler G."/>
            <person name="Dacks J.B."/>
            <person name="Delwiche C.F."/>
            <person name="Dyhrman S.T."/>
            <person name="Glockner G."/>
            <person name="John U."/>
            <person name="Richards T."/>
            <person name="Worden A.Z."/>
            <person name="Zhang X."/>
            <person name="Grigoriev I.V."/>
            <person name="Allen A.E."/>
            <person name="Bidle K."/>
            <person name="Borodovsky M."/>
            <person name="Bowler C."/>
            <person name="Brownlee C."/>
            <person name="Cock J.M."/>
            <person name="Elias M."/>
            <person name="Gladyshev V.N."/>
            <person name="Groth M."/>
            <person name="Guda C."/>
            <person name="Hadaegh A."/>
            <person name="Iglesias-Rodriguez M.D."/>
            <person name="Jenkins J."/>
            <person name="Jones B.M."/>
            <person name="Lawson T."/>
            <person name="Leese F."/>
            <person name="Lindquist E."/>
            <person name="Lobanov A."/>
            <person name="Lomsadze A."/>
            <person name="Malik S.B."/>
            <person name="Marsh M.E."/>
            <person name="Mackinder L."/>
            <person name="Mock T."/>
            <person name="Mueller-Roeber B."/>
            <person name="Pagarete A."/>
            <person name="Parker M."/>
            <person name="Probert I."/>
            <person name="Quesneville H."/>
            <person name="Raines C."/>
            <person name="Rensing S.A."/>
            <person name="Riano-Pachon D.M."/>
            <person name="Richier S."/>
            <person name="Rokitta S."/>
            <person name="Shiraiwa Y."/>
            <person name="Soanes D.M."/>
            <person name="van der Giezen M."/>
            <person name="Wahlund T.M."/>
            <person name="Williams B."/>
            <person name="Wilson W."/>
            <person name="Wolfe G."/>
            <person name="Wurch L.L."/>
        </authorList>
    </citation>
    <scope>NUCLEOTIDE SEQUENCE</scope>
</reference>
<dbReference type="OMA" id="LMGIWWM"/>
<dbReference type="GO" id="GO:0015556">
    <property type="term" value="F:C4-dicarboxylate transmembrane transporter activity"/>
    <property type="evidence" value="ECO:0007669"/>
    <property type="project" value="UniProtKB-ARBA"/>
</dbReference>